<keyword evidence="2" id="KW-0479">Metal-binding</keyword>
<dbReference type="InterPro" id="IPR013103">
    <property type="entry name" value="RVT_2"/>
</dbReference>
<dbReference type="Pfam" id="PF07727">
    <property type="entry name" value="RVT_2"/>
    <property type="match status" value="1"/>
</dbReference>
<feature type="domain" description="CCHC-type" evidence="7">
    <location>
        <begin position="325"/>
        <end position="340"/>
    </location>
</feature>
<dbReference type="EMBL" id="JACGWO010000002">
    <property type="protein sequence ID" value="KAK4435027.1"/>
    <property type="molecule type" value="Genomic_DNA"/>
</dbReference>
<keyword evidence="1" id="KW-0645">Protease</keyword>
<dbReference type="Pfam" id="PF14223">
    <property type="entry name" value="Retrotran_gag_2"/>
    <property type="match status" value="1"/>
</dbReference>
<dbReference type="PANTHER" id="PTHR42648">
    <property type="entry name" value="TRANSPOSASE, PUTATIVE-RELATED"/>
    <property type="match status" value="1"/>
</dbReference>
<keyword evidence="10" id="KW-1185">Reference proteome</keyword>
<dbReference type="InterPro" id="IPR001878">
    <property type="entry name" value="Znf_CCHC"/>
</dbReference>
<evidence type="ECO:0000313" key="9">
    <source>
        <dbReference type="EMBL" id="KAK4435027.1"/>
    </source>
</evidence>
<feature type="compositionally biased region" description="Polar residues" evidence="6">
    <location>
        <begin position="794"/>
        <end position="804"/>
    </location>
</feature>
<sequence>MQKGEAIILGISWNENGMEYLPQDLFHANRKSGVWEKSLWIPSPLGKDFPKTTFENFKMSKNPLSTILETNKFNGTNYNDWLRNLRIVLDYENQGYVMDEPLPRTLPEGSTPEERETFETWHKDNRKVRSIILASMTNEIQKQYERLDDVPSIMARLKDCYAVPDRHTRYVATKAFFGTKMTEGSSVQEHGVKMLTLVEKLEDLKAGLDNETYIDVILQSLPPSFDQFIVNYNMNALEKGIHELINMLVQYEATTKKSTPSVLFGGASTSKTKGKGAGRWKGKKGKGKTVIAATNTQSVPIAKEGKGKGKGKVVSKQQSKAYDICINCREKGHWKRECPKLFSNQGIFVIEVNMVTNSASWVLDTGCGAHICNDLQVLKRSRKLSSGDMILKLGNGKAISAEAVGSATLVISDTISIELEQVYFVPSMIKNIISIPLLDNNGYEFKINKNCFYLMRCGIAHLLGTLHNGLYILQQTNFVLNAQHKRKLDNNGNARLWHARLGHISQDRMKRLVDSKNLEVGDLSDLPTCESCLRGKMTKKPFVGQSRLATGLLDLVHTDVCGPLRTQARGGFSYFITFTDDHSRYGYVYLMRYKSEALERFKEFRLEVENQTNCKIKVLRSDRGGEYLSAEFLDYLKEHGIISEWTPPGTPQLNGVSERRNRTLLDMVRSMMSFTKLPLSFWGYALETAAKLLNLAPTSALTQTPYEIWHGKPASYNYLKVWGSPAYVKRLVGDKLESRSSLCRFVGYPKETAGYYFYDPLEQKVFVSRNAVFLEQGFPEDIQPDELILEESSDGTQPSETVAETSPRGFRIDTRRTDLPREVQHARHEGQPQGRPAPAPEPPAPIQSAPTVTTNVPVLRRSTRESRPPVRYGFLGATDLLDNDPKTYGEAMSDIDSGKWLEAMKTEMDSMSENQVWRLVDPPKGVKPVGCKWVYKRKLGVDGEVTTFKARLVAKGYTQRPGVDFEDTYSPVAMAKSIRILLAIAAWYDYEIWQMDVKTAFLNGFVEEEIYMDQPEGFTVAGEEQKVCRLQKSIYGLKQASRSWNIRFDEVIRGYDFIKNESDPCVYKKVSGSSIVFLVLYVDDILLIGNDVRMLGNTKAWLSTKFSMKDLGEASYILGIQIVRDRSKRMLGLTQNSYMEKVLKRYRMDNSKRGFLPMRHGIKLSKKQSPQTDEELEKMKVIPYASAVGSIQYAVHCTRPDIAYALSVTSRYQSCAGEAHWNAVKGILKYLRRTKEMFLVYGNGKLILEGFSDASFQSDDDDAKSQSGYVFKLNGGVVAWKSSKQATTADSTTEAEYIAASEAAKEAVWMRNYIQELGVVPSIAEPVVIFCDNNGAIAQAKEPRSHHRSKHILRRYHLLREMVGRGDVRMDRVNSADNTADPLTKPMSQSAHTQHLEKMGIRHMGDWL</sequence>
<keyword evidence="5" id="KW-0862">Zinc</keyword>
<evidence type="ECO:0000256" key="3">
    <source>
        <dbReference type="ARBA" id="ARBA00022750"/>
    </source>
</evidence>
<dbReference type="PROSITE" id="PS50158">
    <property type="entry name" value="ZF_CCHC"/>
    <property type="match status" value="1"/>
</dbReference>
<evidence type="ECO:0000256" key="1">
    <source>
        <dbReference type="ARBA" id="ARBA00022670"/>
    </source>
</evidence>
<keyword evidence="3" id="KW-0064">Aspartyl protease</keyword>
<evidence type="ECO:0000256" key="6">
    <source>
        <dbReference type="SAM" id="MobiDB-lite"/>
    </source>
</evidence>
<proteinExistence type="predicted"/>
<feature type="domain" description="Integrase catalytic" evidence="8">
    <location>
        <begin position="537"/>
        <end position="713"/>
    </location>
</feature>
<dbReference type="InterPro" id="IPR043502">
    <property type="entry name" value="DNA/RNA_pol_sf"/>
</dbReference>
<dbReference type="GO" id="GO:0006508">
    <property type="term" value="P:proteolysis"/>
    <property type="evidence" value="ECO:0007669"/>
    <property type="project" value="UniProtKB-KW"/>
</dbReference>
<dbReference type="GO" id="GO:0008270">
    <property type="term" value="F:zinc ion binding"/>
    <property type="evidence" value="ECO:0007669"/>
    <property type="project" value="UniProtKB-KW"/>
</dbReference>
<keyword evidence="4" id="KW-0378">Hydrolase</keyword>
<reference evidence="9" key="1">
    <citation type="submission" date="2020-06" db="EMBL/GenBank/DDBJ databases">
        <authorList>
            <person name="Li T."/>
            <person name="Hu X."/>
            <person name="Zhang T."/>
            <person name="Song X."/>
            <person name="Zhang H."/>
            <person name="Dai N."/>
            <person name="Sheng W."/>
            <person name="Hou X."/>
            <person name="Wei L."/>
        </authorList>
    </citation>
    <scope>NUCLEOTIDE SEQUENCE</scope>
    <source>
        <strain evidence="9">3651</strain>
        <tissue evidence="9">Leaf</tissue>
    </source>
</reference>
<organism evidence="9 10">
    <name type="scientific">Sesamum alatum</name>
    <dbReference type="NCBI Taxonomy" id="300844"/>
    <lineage>
        <taxon>Eukaryota</taxon>
        <taxon>Viridiplantae</taxon>
        <taxon>Streptophyta</taxon>
        <taxon>Embryophyta</taxon>
        <taxon>Tracheophyta</taxon>
        <taxon>Spermatophyta</taxon>
        <taxon>Magnoliopsida</taxon>
        <taxon>eudicotyledons</taxon>
        <taxon>Gunneridae</taxon>
        <taxon>Pentapetalae</taxon>
        <taxon>asterids</taxon>
        <taxon>lamiids</taxon>
        <taxon>Lamiales</taxon>
        <taxon>Pedaliaceae</taxon>
        <taxon>Sesamum</taxon>
    </lineage>
</organism>
<name>A0AAE1YRV2_9LAMI</name>
<comment type="caution">
    <text evidence="9">The sequence shown here is derived from an EMBL/GenBank/DDBJ whole genome shotgun (WGS) entry which is preliminary data.</text>
</comment>
<protein>
    <submittedName>
        <fullName evidence="9">Retrovirus-related Pol polyprotein from transposon TNT 1-94</fullName>
    </submittedName>
</protein>
<dbReference type="Gene3D" id="3.30.420.10">
    <property type="entry name" value="Ribonuclease H-like superfamily/Ribonuclease H"/>
    <property type="match status" value="1"/>
</dbReference>
<feature type="compositionally biased region" description="Pro residues" evidence="6">
    <location>
        <begin position="835"/>
        <end position="845"/>
    </location>
</feature>
<accession>A0AAE1YRV2</accession>
<reference evidence="9" key="2">
    <citation type="journal article" date="2024" name="Plant">
        <title>Genomic evolution and insights into agronomic trait innovations of Sesamum species.</title>
        <authorList>
            <person name="Miao H."/>
            <person name="Wang L."/>
            <person name="Qu L."/>
            <person name="Liu H."/>
            <person name="Sun Y."/>
            <person name="Le M."/>
            <person name="Wang Q."/>
            <person name="Wei S."/>
            <person name="Zheng Y."/>
            <person name="Lin W."/>
            <person name="Duan Y."/>
            <person name="Cao H."/>
            <person name="Xiong S."/>
            <person name="Wang X."/>
            <person name="Wei L."/>
            <person name="Li C."/>
            <person name="Ma Q."/>
            <person name="Ju M."/>
            <person name="Zhao R."/>
            <person name="Li G."/>
            <person name="Mu C."/>
            <person name="Tian Q."/>
            <person name="Mei H."/>
            <person name="Zhang T."/>
            <person name="Gao T."/>
            <person name="Zhang H."/>
        </authorList>
    </citation>
    <scope>NUCLEOTIDE SEQUENCE</scope>
    <source>
        <strain evidence="9">3651</strain>
    </source>
</reference>
<dbReference type="PROSITE" id="PS50994">
    <property type="entry name" value="INTEGRASE"/>
    <property type="match status" value="1"/>
</dbReference>
<dbReference type="Proteomes" id="UP001293254">
    <property type="component" value="Unassembled WGS sequence"/>
</dbReference>
<dbReference type="Pfam" id="PF00665">
    <property type="entry name" value="rve"/>
    <property type="match status" value="1"/>
</dbReference>
<evidence type="ECO:0000313" key="10">
    <source>
        <dbReference type="Proteomes" id="UP001293254"/>
    </source>
</evidence>
<feature type="compositionally biased region" description="Basic and acidic residues" evidence="6">
    <location>
        <begin position="810"/>
        <end position="830"/>
    </location>
</feature>
<evidence type="ECO:0000259" key="7">
    <source>
        <dbReference type="PROSITE" id="PS50158"/>
    </source>
</evidence>
<evidence type="ECO:0000259" key="8">
    <source>
        <dbReference type="PROSITE" id="PS50994"/>
    </source>
</evidence>
<dbReference type="SUPFAM" id="SSF53098">
    <property type="entry name" value="Ribonuclease H-like"/>
    <property type="match status" value="1"/>
</dbReference>
<dbReference type="InterPro" id="IPR036875">
    <property type="entry name" value="Znf_CCHC_sf"/>
</dbReference>
<gene>
    <name evidence="9" type="ORF">Salat_0665700</name>
</gene>
<dbReference type="SMART" id="SM00343">
    <property type="entry name" value="ZnF_C2HC"/>
    <property type="match status" value="1"/>
</dbReference>
<keyword evidence="5" id="KW-0863">Zinc-finger</keyword>
<feature type="region of interest" description="Disordered" evidence="6">
    <location>
        <begin position="791"/>
        <end position="851"/>
    </location>
</feature>
<evidence type="ECO:0000256" key="2">
    <source>
        <dbReference type="ARBA" id="ARBA00022723"/>
    </source>
</evidence>
<dbReference type="InterPro" id="IPR012337">
    <property type="entry name" value="RNaseH-like_sf"/>
</dbReference>
<dbReference type="InterPro" id="IPR001584">
    <property type="entry name" value="Integrase_cat-core"/>
</dbReference>
<dbReference type="Pfam" id="PF25597">
    <property type="entry name" value="SH3_retrovirus"/>
    <property type="match status" value="1"/>
</dbReference>
<dbReference type="InterPro" id="IPR025724">
    <property type="entry name" value="GAG-pre-integrase_dom"/>
</dbReference>
<dbReference type="InterPro" id="IPR057670">
    <property type="entry name" value="SH3_retrovirus"/>
</dbReference>
<dbReference type="Gene3D" id="4.10.60.10">
    <property type="entry name" value="Zinc finger, CCHC-type"/>
    <property type="match status" value="1"/>
</dbReference>
<evidence type="ECO:0000256" key="5">
    <source>
        <dbReference type="PROSITE-ProRule" id="PRU00047"/>
    </source>
</evidence>
<dbReference type="GO" id="GO:0015074">
    <property type="term" value="P:DNA integration"/>
    <property type="evidence" value="ECO:0007669"/>
    <property type="project" value="InterPro"/>
</dbReference>
<dbReference type="InterPro" id="IPR036397">
    <property type="entry name" value="RNaseH_sf"/>
</dbReference>
<dbReference type="Pfam" id="PF13976">
    <property type="entry name" value="gag_pre-integrs"/>
    <property type="match status" value="1"/>
</dbReference>
<dbReference type="Pfam" id="PF22936">
    <property type="entry name" value="Pol_BBD"/>
    <property type="match status" value="1"/>
</dbReference>
<dbReference type="SUPFAM" id="SSF56672">
    <property type="entry name" value="DNA/RNA polymerases"/>
    <property type="match status" value="1"/>
</dbReference>
<dbReference type="PANTHER" id="PTHR42648:SF27">
    <property type="entry name" value="RNA-DIRECTED DNA POLYMERASE"/>
    <property type="match status" value="1"/>
</dbReference>
<dbReference type="InterPro" id="IPR039537">
    <property type="entry name" value="Retrotran_Ty1/copia-like"/>
</dbReference>
<evidence type="ECO:0000256" key="4">
    <source>
        <dbReference type="ARBA" id="ARBA00022801"/>
    </source>
</evidence>
<dbReference type="SUPFAM" id="SSF57756">
    <property type="entry name" value="Retrovirus zinc finger-like domains"/>
    <property type="match status" value="1"/>
</dbReference>
<dbReference type="GO" id="GO:0004190">
    <property type="term" value="F:aspartic-type endopeptidase activity"/>
    <property type="evidence" value="ECO:0007669"/>
    <property type="project" value="UniProtKB-KW"/>
</dbReference>
<dbReference type="CDD" id="cd09272">
    <property type="entry name" value="RNase_HI_RT_Ty1"/>
    <property type="match status" value="1"/>
</dbReference>
<dbReference type="InterPro" id="IPR054722">
    <property type="entry name" value="PolX-like_BBD"/>
</dbReference>
<dbReference type="GO" id="GO:0003676">
    <property type="term" value="F:nucleic acid binding"/>
    <property type="evidence" value="ECO:0007669"/>
    <property type="project" value="InterPro"/>
</dbReference>